<keyword evidence="8 9" id="KW-0807">Transducer</keyword>
<dbReference type="Gene3D" id="1.20.1070.10">
    <property type="entry name" value="Rhodopsin 7-helix transmembrane proteins"/>
    <property type="match status" value="1"/>
</dbReference>
<name>A0AAD9PBU1_RIDPI</name>
<feature type="domain" description="G-protein coupled receptors family 1 profile" evidence="11">
    <location>
        <begin position="49"/>
        <end position="303"/>
    </location>
</feature>
<dbReference type="Pfam" id="PF00001">
    <property type="entry name" value="7tm_1"/>
    <property type="match status" value="1"/>
</dbReference>
<dbReference type="Proteomes" id="UP001209878">
    <property type="component" value="Unassembled WGS sequence"/>
</dbReference>
<feature type="transmembrane region" description="Helical" evidence="10">
    <location>
        <begin position="69"/>
        <end position="92"/>
    </location>
</feature>
<accession>A0AAD9PBU1</accession>
<evidence type="ECO:0000256" key="5">
    <source>
        <dbReference type="ARBA" id="ARBA00023040"/>
    </source>
</evidence>
<dbReference type="EMBL" id="JAODUO010000046">
    <property type="protein sequence ID" value="KAK2191745.1"/>
    <property type="molecule type" value="Genomic_DNA"/>
</dbReference>
<keyword evidence="6 10" id="KW-0472">Membrane</keyword>
<comment type="subcellular location">
    <subcellularLocation>
        <location evidence="1">Membrane</location>
        <topology evidence="1">Multi-pass membrane protein</topology>
    </subcellularLocation>
</comment>
<dbReference type="CDD" id="cd15203">
    <property type="entry name" value="7tmA_NPYR-like"/>
    <property type="match status" value="1"/>
</dbReference>
<dbReference type="InterPro" id="IPR017452">
    <property type="entry name" value="GPCR_Rhodpsn_7TM"/>
</dbReference>
<sequence>MADYIVMFNWSEEIRIHIDDPDFDILRHSLWRGLVVALYVFIIVLGIVGNSIVIYIVAKNAKMRNVTNLFIASLSVSDIILCVFSLPLQLHYQLTDQWVFGGFLCHAVFAAFAVPMYTSTLTIFLIALDRYWLIVHPLTDRMRKRTAMLLLAVSILLPVAVSIPIMLYTSLHVISDPTLRISRTYCIEDWPSDTGRKLYSILTFTFQFCVPLVFTTILYFCIWSRLKQRSLLVVLPGSGGMQKTTKILTAIVVVFILCWLPWNMFSLVTELNYKRVHGAHFKLIDVLLKLVAKSSSSINPLLYCWLNENFRKELNLITMHFQPRPARSGGTRSMFRRCKRRRSRQHSQSRYHLQMGVLQMGRNLTLIGDATTTFNTTDTTMAP</sequence>
<comment type="similarity">
    <text evidence="2 9">Belongs to the G-protein coupled receptor 1 family.</text>
</comment>
<dbReference type="PRINTS" id="PR00237">
    <property type="entry name" value="GPCRRHODOPSN"/>
</dbReference>
<dbReference type="GO" id="GO:0004983">
    <property type="term" value="F:neuropeptide Y receptor activity"/>
    <property type="evidence" value="ECO:0007669"/>
    <property type="project" value="InterPro"/>
</dbReference>
<feature type="transmembrane region" description="Helical" evidence="10">
    <location>
        <begin position="198"/>
        <end position="223"/>
    </location>
</feature>
<dbReference type="InterPro" id="IPR000276">
    <property type="entry name" value="GPCR_Rhodpsn"/>
</dbReference>
<dbReference type="AlphaFoldDB" id="A0AAD9PBU1"/>
<dbReference type="PRINTS" id="PR01012">
    <property type="entry name" value="NRPEPTIDEYR"/>
</dbReference>
<evidence type="ECO:0000256" key="4">
    <source>
        <dbReference type="ARBA" id="ARBA00022989"/>
    </source>
</evidence>
<evidence type="ECO:0000256" key="9">
    <source>
        <dbReference type="RuleBase" id="RU000688"/>
    </source>
</evidence>
<comment type="caution">
    <text evidence="12">The sequence shown here is derived from an EMBL/GenBank/DDBJ whole genome shotgun (WGS) entry which is preliminary data.</text>
</comment>
<keyword evidence="7 9" id="KW-0675">Receptor</keyword>
<proteinExistence type="inferred from homology"/>
<dbReference type="SUPFAM" id="SSF81321">
    <property type="entry name" value="Family A G protein-coupled receptor-like"/>
    <property type="match status" value="1"/>
</dbReference>
<feature type="transmembrane region" description="Helical" evidence="10">
    <location>
        <begin position="98"/>
        <end position="128"/>
    </location>
</feature>
<evidence type="ECO:0000256" key="3">
    <source>
        <dbReference type="ARBA" id="ARBA00022692"/>
    </source>
</evidence>
<protein>
    <recommendedName>
        <fullName evidence="11">G-protein coupled receptors family 1 profile domain-containing protein</fullName>
    </recommendedName>
</protein>
<dbReference type="InterPro" id="IPR000611">
    <property type="entry name" value="NPY_rcpt"/>
</dbReference>
<feature type="transmembrane region" description="Helical" evidence="10">
    <location>
        <begin position="244"/>
        <end position="262"/>
    </location>
</feature>
<dbReference type="GO" id="GO:0016020">
    <property type="term" value="C:membrane"/>
    <property type="evidence" value="ECO:0007669"/>
    <property type="project" value="UniProtKB-SubCell"/>
</dbReference>
<reference evidence="12" key="1">
    <citation type="journal article" date="2023" name="Mol. Biol. Evol.">
        <title>Third-Generation Sequencing Reveals the Adaptive Role of the Epigenome in Three Deep-Sea Polychaetes.</title>
        <authorList>
            <person name="Perez M."/>
            <person name="Aroh O."/>
            <person name="Sun Y."/>
            <person name="Lan Y."/>
            <person name="Juniper S.K."/>
            <person name="Young C.R."/>
            <person name="Angers B."/>
            <person name="Qian P.Y."/>
        </authorList>
    </citation>
    <scope>NUCLEOTIDE SEQUENCE</scope>
    <source>
        <strain evidence="12">R07B-5</strain>
    </source>
</reference>
<evidence type="ECO:0000256" key="1">
    <source>
        <dbReference type="ARBA" id="ARBA00004141"/>
    </source>
</evidence>
<evidence type="ECO:0000313" key="13">
    <source>
        <dbReference type="Proteomes" id="UP001209878"/>
    </source>
</evidence>
<evidence type="ECO:0000256" key="6">
    <source>
        <dbReference type="ARBA" id="ARBA00023136"/>
    </source>
</evidence>
<evidence type="ECO:0000313" key="12">
    <source>
        <dbReference type="EMBL" id="KAK2191745.1"/>
    </source>
</evidence>
<dbReference type="PROSITE" id="PS00237">
    <property type="entry name" value="G_PROTEIN_RECEP_F1_1"/>
    <property type="match status" value="1"/>
</dbReference>
<dbReference type="SMART" id="SM01381">
    <property type="entry name" value="7TM_GPCR_Srsx"/>
    <property type="match status" value="1"/>
</dbReference>
<gene>
    <name evidence="12" type="ORF">NP493_46g01100</name>
</gene>
<organism evidence="12 13">
    <name type="scientific">Ridgeia piscesae</name>
    <name type="common">Tubeworm</name>
    <dbReference type="NCBI Taxonomy" id="27915"/>
    <lineage>
        <taxon>Eukaryota</taxon>
        <taxon>Metazoa</taxon>
        <taxon>Spiralia</taxon>
        <taxon>Lophotrochozoa</taxon>
        <taxon>Annelida</taxon>
        <taxon>Polychaeta</taxon>
        <taxon>Sedentaria</taxon>
        <taxon>Canalipalpata</taxon>
        <taxon>Sabellida</taxon>
        <taxon>Siboglinidae</taxon>
        <taxon>Ridgeia</taxon>
    </lineage>
</organism>
<evidence type="ECO:0000256" key="7">
    <source>
        <dbReference type="ARBA" id="ARBA00023170"/>
    </source>
</evidence>
<keyword evidence="13" id="KW-1185">Reference proteome</keyword>
<keyword evidence="5 9" id="KW-0297">G-protein coupled receptor</keyword>
<dbReference type="PANTHER" id="PTHR24235">
    <property type="entry name" value="NEUROPEPTIDE Y RECEPTOR"/>
    <property type="match status" value="1"/>
</dbReference>
<feature type="transmembrane region" description="Helical" evidence="10">
    <location>
        <begin position="149"/>
        <end position="169"/>
    </location>
</feature>
<keyword evidence="4 10" id="KW-1133">Transmembrane helix</keyword>
<evidence type="ECO:0000256" key="8">
    <source>
        <dbReference type="ARBA" id="ARBA00023224"/>
    </source>
</evidence>
<evidence type="ECO:0000256" key="2">
    <source>
        <dbReference type="ARBA" id="ARBA00010663"/>
    </source>
</evidence>
<evidence type="ECO:0000259" key="11">
    <source>
        <dbReference type="PROSITE" id="PS50262"/>
    </source>
</evidence>
<dbReference type="PANTHER" id="PTHR24235:SF29">
    <property type="entry name" value="GH23382P"/>
    <property type="match status" value="1"/>
</dbReference>
<feature type="transmembrane region" description="Helical" evidence="10">
    <location>
        <begin position="36"/>
        <end position="57"/>
    </location>
</feature>
<dbReference type="PROSITE" id="PS50262">
    <property type="entry name" value="G_PROTEIN_RECEP_F1_2"/>
    <property type="match status" value="1"/>
</dbReference>
<evidence type="ECO:0000256" key="10">
    <source>
        <dbReference type="SAM" id="Phobius"/>
    </source>
</evidence>
<keyword evidence="3 9" id="KW-0812">Transmembrane</keyword>